<dbReference type="Gene3D" id="2.130.10.10">
    <property type="entry name" value="YVTN repeat-like/Quinoprotein amine dehydrogenase"/>
    <property type="match status" value="1"/>
</dbReference>
<feature type="repeat" description="WD" evidence="3">
    <location>
        <begin position="14"/>
        <end position="35"/>
    </location>
</feature>
<dbReference type="Pfam" id="PF13360">
    <property type="entry name" value="PQQ_2"/>
    <property type="match status" value="1"/>
</dbReference>
<dbReference type="Gramene" id="TraesCAD_scaffold_053977_01G000300.1">
    <property type="protein sequence ID" value="TraesCAD_scaffold_053977_01G000300.1"/>
    <property type="gene ID" value="TraesCAD_scaffold_053977_01G000300"/>
</dbReference>
<dbReference type="InterPro" id="IPR002372">
    <property type="entry name" value="PQQ_rpt_dom"/>
</dbReference>
<keyword evidence="2" id="KW-0539">Nucleus</keyword>
<feature type="compositionally biased region" description="Acidic residues" evidence="4">
    <location>
        <begin position="594"/>
        <end position="622"/>
    </location>
</feature>
<dbReference type="Gramene" id="TraesNOR4B03G02345500.1">
    <property type="protein sequence ID" value="TraesNOR4B03G02345500.1"/>
    <property type="gene ID" value="TraesNOR4B03G02345500"/>
</dbReference>
<evidence type="ECO:0000256" key="4">
    <source>
        <dbReference type="SAM" id="MobiDB-lite"/>
    </source>
</evidence>
<dbReference type="PANTHER" id="PTHR45290:SF1">
    <property type="entry name" value="OS03G0300300 PROTEIN"/>
    <property type="match status" value="1"/>
</dbReference>
<dbReference type="KEGG" id="taes:123092396"/>
<dbReference type="Gramene" id="TraesROB_scaffold_087183_01G000300.1">
    <property type="protein sequence ID" value="TraesROB_scaffold_087183_01G000300.1"/>
    <property type="gene ID" value="TraesROB_scaffold_087183_01G000300"/>
</dbReference>
<reference evidence="7" key="2">
    <citation type="submission" date="2018-10" db="UniProtKB">
        <authorList>
            <consortium name="EnsemblPlants"/>
        </authorList>
    </citation>
    <scope>IDENTIFICATION</scope>
</reference>
<dbReference type="InterPro" id="IPR011047">
    <property type="entry name" value="Quinoprotein_ADH-like_sf"/>
</dbReference>
<comment type="subcellular location">
    <subcellularLocation>
        <location evidence="1">Nucleus</location>
        <location evidence="1">Nucleolus</location>
    </subcellularLocation>
</comment>
<dbReference type="GO" id="GO:0005730">
    <property type="term" value="C:nucleolus"/>
    <property type="evidence" value="ECO:0007669"/>
    <property type="project" value="UniProtKB-SubCell"/>
</dbReference>
<evidence type="ECO:0000313" key="7">
    <source>
        <dbReference type="EnsemblPlants" id="TraesCS4B02G187900.1"/>
    </source>
</evidence>
<keyword evidence="8" id="KW-1185">Reference proteome</keyword>
<feature type="domain" description="Pyrrolo-quinoline quinone repeat" evidence="6">
    <location>
        <begin position="95"/>
        <end position="189"/>
    </location>
</feature>
<dbReference type="OMA" id="QESETQM"/>
<dbReference type="GeneID" id="123092396"/>
<feature type="domain" description="Small-subunit processome Utp12" evidence="5">
    <location>
        <begin position="486"/>
        <end position="576"/>
    </location>
</feature>
<dbReference type="EnsemblPlants" id="TraesCS4B02G187900.1">
    <property type="protein sequence ID" value="TraesCS4B02G187900.1"/>
    <property type="gene ID" value="TraesCS4B02G187900"/>
</dbReference>
<dbReference type="RefSeq" id="XP_044370103.1">
    <property type="nucleotide sequence ID" value="XM_044514168.1"/>
</dbReference>
<feature type="region of interest" description="Disordered" evidence="4">
    <location>
        <begin position="584"/>
        <end position="622"/>
    </location>
</feature>
<sequence length="622" mass="67366">MAPAPAPIRDLLTSFSHSSDFLALSSGDGRIKVWDAVRGHLQTEFADIPSVEVGALRETKRGHLALDYTCMKWVQLSTKKKRKAGSSLLVLGTGSGDVLALDVAAGHWKWRISDCHPGGVTAVAYSRHGRSVYTAGADGMVCKIDASDGSVAGKFKSSSKAISALAVSSDGTVLATAAGQLRTFDASDNKKIQKFSGHPVSVRNMIFSNNGKYVLSSGVGERYVAIWELGSGKSQSSSCILSMVHPAIFVDCMCSGTNATEGEIDVLAISEVGICYFWSGNNMDDLRNKKPTRIALSESSLSRTNQDFTIFAAKLQGIDGPNSAHVLLAYGSVVKPSFDKLLVCYGKDVNLGVSEDGVLLPTVQPTMHQKGQSAKTKVTITALDRANAEDAILPLPKLHTQEKKRKHGVTKPSGVKLAIDSDLGTTSRLTEKRVPVQRIKNDSICIEDLMRKYGVIDQSLVGHPDMATKILSDLFSSSGITIDANLPSKKIRAHLRSLKPGDACKLLENLVCAWRSRSGSAELVLRWIYCLLVIHGRFIPSEKSRKLISDLEKMCAERYTATEDLLKLSGRLRLIMAQVDKDVKDVSAKAAVQSDEEEEDEIDEMVYGEDVDLSENSDDDAE</sequence>
<dbReference type="PANTHER" id="PTHR45290">
    <property type="entry name" value="OS03G0300300 PROTEIN"/>
    <property type="match status" value="1"/>
</dbReference>
<keyword evidence="3" id="KW-0853">WD repeat</keyword>
<dbReference type="InterPro" id="IPR007148">
    <property type="entry name" value="SSU_processome_Utp12"/>
</dbReference>
<evidence type="ECO:0000259" key="6">
    <source>
        <dbReference type="Pfam" id="PF13360"/>
    </source>
</evidence>
<dbReference type="Gramene" id="TraesWEE_scaffold_080998_01G000300.1">
    <property type="protein sequence ID" value="TraesWEE_scaffold_080998_01G000300.1"/>
    <property type="gene ID" value="TraesWEE_scaffold_080998_01G000300"/>
</dbReference>
<dbReference type="Gramene" id="TraesJUL4B03G02347330.1">
    <property type="protein sequence ID" value="TraesJUL4B03G02347330.1"/>
    <property type="gene ID" value="TraesJUL4B03G02347330"/>
</dbReference>
<dbReference type="PaxDb" id="4565-Traes_4BL_606BED645.1"/>
<dbReference type="InterPro" id="IPR015943">
    <property type="entry name" value="WD40/YVTN_repeat-like_dom_sf"/>
</dbReference>
<dbReference type="Gramene" id="TraesCLE_scaffold_089424_01G000200.1">
    <property type="protein sequence ID" value="TraesCLE_scaffold_089424_01G000200.1"/>
    <property type="gene ID" value="TraesCLE_scaffold_089424_01G000200"/>
</dbReference>
<feature type="repeat" description="WD" evidence="3">
    <location>
        <begin position="195"/>
        <end position="237"/>
    </location>
</feature>
<accession>A0A3B6IQ34</accession>
<name>A0A3B6IQ34_WHEAT</name>
<evidence type="ECO:0000256" key="1">
    <source>
        <dbReference type="ARBA" id="ARBA00004604"/>
    </source>
</evidence>
<evidence type="ECO:0000256" key="2">
    <source>
        <dbReference type="ARBA" id="ARBA00023242"/>
    </source>
</evidence>
<dbReference type="Gramene" id="TraesMAC4B03G02328180.1">
    <property type="protein sequence ID" value="TraesMAC4B03G02328180.1"/>
    <property type="gene ID" value="TraesMAC4B03G02328180"/>
</dbReference>
<dbReference type="AlphaFoldDB" id="A0A3B6IQ34"/>
<organism evidence="7">
    <name type="scientific">Triticum aestivum</name>
    <name type="common">Wheat</name>
    <dbReference type="NCBI Taxonomy" id="4565"/>
    <lineage>
        <taxon>Eukaryota</taxon>
        <taxon>Viridiplantae</taxon>
        <taxon>Streptophyta</taxon>
        <taxon>Embryophyta</taxon>
        <taxon>Tracheophyta</taxon>
        <taxon>Spermatophyta</taxon>
        <taxon>Magnoliopsida</taxon>
        <taxon>Liliopsida</taxon>
        <taxon>Poales</taxon>
        <taxon>Poaceae</taxon>
        <taxon>BOP clade</taxon>
        <taxon>Pooideae</taxon>
        <taxon>Triticodae</taxon>
        <taxon>Triticeae</taxon>
        <taxon>Triticinae</taxon>
        <taxon>Triticum</taxon>
    </lineage>
</organism>
<dbReference type="Pfam" id="PF04003">
    <property type="entry name" value="Utp12"/>
    <property type="match status" value="1"/>
</dbReference>
<dbReference type="Gramene" id="TraesJAG4B03G02326450.1">
    <property type="protein sequence ID" value="TraesJAG4B03G02326450.1"/>
    <property type="gene ID" value="TraesJAG4B03G02326450"/>
</dbReference>
<dbReference type="Pfam" id="PF00400">
    <property type="entry name" value="WD40"/>
    <property type="match status" value="2"/>
</dbReference>
<proteinExistence type="predicted"/>
<dbReference type="InterPro" id="IPR001680">
    <property type="entry name" value="WD40_rpt"/>
</dbReference>
<reference evidence="7" key="1">
    <citation type="submission" date="2018-08" db="EMBL/GenBank/DDBJ databases">
        <authorList>
            <person name="Rossello M."/>
        </authorList>
    </citation>
    <scope>NUCLEOTIDE SEQUENCE [LARGE SCALE GENOMIC DNA]</scope>
    <source>
        <strain evidence="7">cv. Chinese Spring</strain>
    </source>
</reference>
<dbReference type="Gramene" id="TraesSYM4B03G02355080.1">
    <property type="protein sequence ID" value="TraesSYM4B03G02355080.1"/>
    <property type="gene ID" value="TraesSYM4B03G02355080"/>
</dbReference>
<dbReference type="SMART" id="SM00320">
    <property type="entry name" value="WD40"/>
    <property type="match status" value="4"/>
</dbReference>
<dbReference type="Gramene" id="TraesPARA_EIv1.0_1359450.1">
    <property type="protein sequence ID" value="TraesPARA_EIv1.0_1359450.1.CDS"/>
    <property type="gene ID" value="TraesPARA_EIv1.0_1359450"/>
</dbReference>
<dbReference type="OrthoDB" id="30195at2759"/>
<dbReference type="Gramene" id="TraesCS4B02G187900.1">
    <property type="protein sequence ID" value="TraesCS4B02G187900.1"/>
    <property type="gene ID" value="TraesCS4B02G187900"/>
</dbReference>
<gene>
    <name evidence="7" type="primary">LOC123092396</name>
</gene>
<dbReference type="Gramene" id="TraesLAC4B03G02282170.1">
    <property type="protein sequence ID" value="TraesLAC4B03G02282170.1"/>
    <property type="gene ID" value="TraesLAC4B03G02282170"/>
</dbReference>
<evidence type="ECO:0000259" key="5">
    <source>
        <dbReference type="Pfam" id="PF04003"/>
    </source>
</evidence>
<dbReference type="SUPFAM" id="SSF50998">
    <property type="entry name" value="Quinoprotein alcohol dehydrogenase-like"/>
    <property type="match status" value="1"/>
</dbReference>
<evidence type="ECO:0000313" key="8">
    <source>
        <dbReference type="Proteomes" id="UP000019116"/>
    </source>
</evidence>
<evidence type="ECO:0000256" key="3">
    <source>
        <dbReference type="PROSITE-ProRule" id="PRU00221"/>
    </source>
</evidence>
<protein>
    <submittedName>
        <fullName evidence="7">Uncharacterized protein</fullName>
    </submittedName>
</protein>
<dbReference type="SMR" id="A0A3B6IQ34"/>
<dbReference type="Gramene" id="TraesCS4B03G0528300.1">
    <property type="protein sequence ID" value="TraesCS4B03G0528300.1.CDS"/>
    <property type="gene ID" value="TraesCS4B03G0528300"/>
</dbReference>
<dbReference type="PROSITE" id="PS50082">
    <property type="entry name" value="WD_REPEATS_2"/>
    <property type="match status" value="2"/>
</dbReference>
<dbReference type="STRING" id="4565.A0A3B6IQ34"/>
<dbReference type="Proteomes" id="UP000019116">
    <property type="component" value="Chromosome 4B"/>
</dbReference>